<dbReference type="SUPFAM" id="SSF100950">
    <property type="entry name" value="NagB/RpiA/CoA transferase-like"/>
    <property type="match status" value="1"/>
</dbReference>
<reference evidence="2" key="1">
    <citation type="submission" date="2023-06" db="EMBL/GenBank/DDBJ databases">
        <authorList>
            <person name="Zhang S."/>
        </authorList>
    </citation>
    <scope>NUCLEOTIDE SEQUENCE</scope>
    <source>
        <strain evidence="2">SG2303</strain>
    </source>
</reference>
<name>A0ABT7XTM3_9NEIS</name>
<proteinExistence type="predicted"/>
<feature type="domain" description="LUD" evidence="1">
    <location>
        <begin position="42"/>
        <end position="218"/>
    </location>
</feature>
<protein>
    <submittedName>
        <fullName evidence="2">Lactate utilization protein</fullName>
    </submittedName>
</protein>
<organism evidence="2 3">
    <name type="scientific">Crenobacter oryzisoli</name>
    <dbReference type="NCBI Taxonomy" id="3056844"/>
    <lineage>
        <taxon>Bacteria</taxon>
        <taxon>Pseudomonadati</taxon>
        <taxon>Pseudomonadota</taxon>
        <taxon>Betaproteobacteria</taxon>
        <taxon>Neisseriales</taxon>
        <taxon>Neisseriaceae</taxon>
        <taxon>Crenobacter</taxon>
    </lineage>
</organism>
<gene>
    <name evidence="2" type="ORF">QU481_19710</name>
</gene>
<dbReference type="RefSeq" id="WP_289831703.1">
    <property type="nucleotide sequence ID" value="NZ_JAUEDK010000052.1"/>
</dbReference>
<dbReference type="EMBL" id="JAUEDK010000052">
    <property type="protein sequence ID" value="MDN0077075.1"/>
    <property type="molecule type" value="Genomic_DNA"/>
</dbReference>
<dbReference type="InterPro" id="IPR024185">
    <property type="entry name" value="FTHF_cligase-like_sf"/>
</dbReference>
<sequence length="232" mass="25568">MSARDNILAKLRAAPRSAPVEPDIAAHFEHFGPRWNEVEALRHWAAMMRSVKTDIVWCHAADWPQRLAEQVKARPVRSLLLAPQTAHGALAHAALEHNPLLTLKSFDRVVDEWKDELFNDTDAAFTAVRCGIAATGTLVLWPDADEPRTMSLVPPTHFALFDTRTLHADFHTAMTREAWPNGMPTNALLVSGPSKTADIQLTLAYGAHGPRDLVVLAVLPHHLTVAQLEDAA</sequence>
<dbReference type="PANTHER" id="PTHR43682:SF1">
    <property type="entry name" value="LACTATE UTILIZATION PROTEIN C"/>
    <property type="match status" value="1"/>
</dbReference>
<evidence type="ECO:0000313" key="3">
    <source>
        <dbReference type="Proteomes" id="UP001168540"/>
    </source>
</evidence>
<dbReference type="InterPro" id="IPR003741">
    <property type="entry name" value="LUD_dom"/>
</dbReference>
<dbReference type="Gene3D" id="3.40.50.10420">
    <property type="entry name" value="NagB/RpiA/CoA transferase-like"/>
    <property type="match status" value="1"/>
</dbReference>
<dbReference type="Proteomes" id="UP001168540">
    <property type="component" value="Unassembled WGS sequence"/>
</dbReference>
<dbReference type="Pfam" id="PF02589">
    <property type="entry name" value="LUD_dom"/>
    <property type="match status" value="1"/>
</dbReference>
<evidence type="ECO:0000313" key="2">
    <source>
        <dbReference type="EMBL" id="MDN0077075.1"/>
    </source>
</evidence>
<accession>A0ABT7XTM3</accession>
<dbReference type="PANTHER" id="PTHR43682">
    <property type="entry name" value="LACTATE UTILIZATION PROTEIN C"/>
    <property type="match status" value="1"/>
</dbReference>
<comment type="caution">
    <text evidence="2">The sequence shown here is derived from an EMBL/GenBank/DDBJ whole genome shotgun (WGS) entry which is preliminary data.</text>
</comment>
<evidence type="ECO:0000259" key="1">
    <source>
        <dbReference type="Pfam" id="PF02589"/>
    </source>
</evidence>
<dbReference type="InterPro" id="IPR037171">
    <property type="entry name" value="NagB/RpiA_transferase-like"/>
</dbReference>
<keyword evidence="3" id="KW-1185">Reference proteome</keyword>